<sequence length="244" mass="26724">MRPGDHGLATELLAVVRANHLRQATTVCQPIQHAHNAVSRDRTLHVDGDRFVGCVVHDHQAFDCPAFGGAVEHDVHGSHRVGLGGPQQRCTLAYRHLFTRAAPDLQLLLAIQPLHPLIVHEATFLPQLERDHPHAVAAMAMRQRKDALAQLNVAVLARAIAQRTGAHADRCQGAALAGATCDPLAHQRTTRRCAHHCFCSASLIRSFWNTCSASNFFSRVFSASRSLSRLASGTLMPPNLLRHR</sequence>
<evidence type="ECO:0000313" key="2">
    <source>
        <dbReference type="Proteomes" id="UP000006735"/>
    </source>
</evidence>
<dbReference type="Proteomes" id="UP000006735">
    <property type="component" value="Chromosome"/>
</dbReference>
<evidence type="ECO:0000313" key="1">
    <source>
        <dbReference type="EMBL" id="AAW73515.1"/>
    </source>
</evidence>
<keyword evidence="2" id="KW-1185">Reference proteome</keyword>
<reference evidence="1 2" key="1">
    <citation type="journal article" date="2005" name="Nucleic Acids Res.">
        <title>The genome sequence of Xanthomonas oryzae pathovar oryzae KACC10331, the bacterial blight pathogen of rice.</title>
        <authorList>
            <person name="Lee B.M."/>
            <person name="Park Y.J."/>
            <person name="Park D.S."/>
            <person name="Kang H.W."/>
            <person name="Kim J.G."/>
            <person name="Song E.S."/>
            <person name="Park I.C."/>
            <person name="Yoon U.H."/>
            <person name="Hahn J.H."/>
            <person name="Koo B.S."/>
            <person name="Lee G.B."/>
            <person name="Kim H."/>
            <person name="Park H.S."/>
            <person name="Yoon K.O."/>
            <person name="Kim J.H."/>
            <person name="Jung C.H."/>
            <person name="Koh N.H."/>
            <person name="Seo J.S."/>
            <person name="Go S.J."/>
        </authorList>
    </citation>
    <scope>NUCLEOTIDE SEQUENCE [LARGE SCALE GENOMIC DNA]</scope>
    <source>
        <strain evidence="2">KACC10331 / KXO85</strain>
    </source>
</reference>
<dbReference type="EMBL" id="AE013598">
    <property type="protein sequence ID" value="AAW73515.1"/>
    <property type="molecule type" value="Genomic_DNA"/>
</dbReference>
<protein>
    <submittedName>
        <fullName evidence="1">Uncharacterized protein</fullName>
    </submittedName>
</protein>
<organism evidence="1 2">
    <name type="scientific">Xanthomonas oryzae pv. oryzae (strain KACC10331 / KXO85)</name>
    <dbReference type="NCBI Taxonomy" id="291331"/>
    <lineage>
        <taxon>Bacteria</taxon>
        <taxon>Pseudomonadati</taxon>
        <taxon>Pseudomonadota</taxon>
        <taxon>Gammaproteobacteria</taxon>
        <taxon>Lysobacterales</taxon>
        <taxon>Lysobacteraceae</taxon>
        <taxon>Xanthomonas</taxon>
    </lineage>
</organism>
<gene>
    <name evidence="1" type="ordered locus">XOO0261</name>
</gene>
<name>Q5H6A5_XANOR</name>
<dbReference type="KEGG" id="xoo:XOO0261"/>
<dbReference type="HOGENOM" id="CLU_1325936_0_0_6"/>
<accession>Q5H6A5</accession>
<dbReference type="AlphaFoldDB" id="Q5H6A5"/>
<proteinExistence type="predicted"/>